<evidence type="ECO:0000256" key="1">
    <source>
        <dbReference type="SAM" id="MobiDB-lite"/>
    </source>
</evidence>
<comment type="caution">
    <text evidence="2">The sequence shown here is derived from an EMBL/GenBank/DDBJ whole genome shotgun (WGS) entry which is preliminary data.</text>
</comment>
<proteinExistence type="predicted"/>
<dbReference type="EMBL" id="BPLR01015952">
    <property type="protein sequence ID" value="GIY79991.1"/>
    <property type="molecule type" value="Genomic_DNA"/>
</dbReference>
<organism evidence="2 3">
    <name type="scientific">Caerostris extrusa</name>
    <name type="common">Bark spider</name>
    <name type="synonym">Caerostris bankana</name>
    <dbReference type="NCBI Taxonomy" id="172846"/>
    <lineage>
        <taxon>Eukaryota</taxon>
        <taxon>Metazoa</taxon>
        <taxon>Ecdysozoa</taxon>
        <taxon>Arthropoda</taxon>
        <taxon>Chelicerata</taxon>
        <taxon>Arachnida</taxon>
        <taxon>Araneae</taxon>
        <taxon>Araneomorphae</taxon>
        <taxon>Entelegynae</taxon>
        <taxon>Araneoidea</taxon>
        <taxon>Araneidae</taxon>
        <taxon>Caerostris</taxon>
    </lineage>
</organism>
<evidence type="ECO:0000313" key="2">
    <source>
        <dbReference type="EMBL" id="GIY79991.1"/>
    </source>
</evidence>
<reference evidence="2 3" key="1">
    <citation type="submission" date="2021-06" db="EMBL/GenBank/DDBJ databases">
        <title>Caerostris extrusa draft genome.</title>
        <authorList>
            <person name="Kono N."/>
            <person name="Arakawa K."/>
        </authorList>
    </citation>
    <scope>NUCLEOTIDE SEQUENCE [LARGE SCALE GENOMIC DNA]</scope>
</reference>
<keyword evidence="3" id="KW-1185">Reference proteome</keyword>
<name>A0AAV4WBX4_CAEEX</name>
<gene>
    <name evidence="2" type="ORF">CEXT_385701</name>
</gene>
<evidence type="ECO:0000313" key="3">
    <source>
        <dbReference type="Proteomes" id="UP001054945"/>
    </source>
</evidence>
<accession>A0AAV4WBX4</accession>
<protein>
    <submittedName>
        <fullName evidence="2">Uncharacterized protein</fullName>
    </submittedName>
</protein>
<dbReference type="AlphaFoldDB" id="A0AAV4WBX4"/>
<sequence>MLDPNSPGGKDWESEAQADHCSWLGNQRSPTSHAAGQCRPQQSHRPCRLWQRLCSSFLTFANDGNPERTEEPLWAPWVMYSLCCCIHDLATACPDVAFCQLSLLSDTEETFTHDHSASITPGQYFRLDGSSIP</sequence>
<feature type="region of interest" description="Disordered" evidence="1">
    <location>
        <begin position="24"/>
        <end position="44"/>
    </location>
</feature>
<dbReference type="Proteomes" id="UP001054945">
    <property type="component" value="Unassembled WGS sequence"/>
</dbReference>